<dbReference type="EMBL" id="JAEAGR010000002">
    <property type="protein sequence ID" value="MBH1939850.1"/>
    <property type="molecule type" value="Genomic_DNA"/>
</dbReference>
<dbReference type="AlphaFoldDB" id="A0A8J7KV81"/>
<evidence type="ECO:0008006" key="3">
    <source>
        <dbReference type="Google" id="ProtNLM"/>
    </source>
</evidence>
<gene>
    <name evidence="1" type="ORF">I5677_02940</name>
</gene>
<evidence type="ECO:0000313" key="2">
    <source>
        <dbReference type="Proteomes" id="UP000623269"/>
    </source>
</evidence>
<keyword evidence="2" id="KW-1185">Reference proteome</keyword>
<organism evidence="1 2">
    <name type="scientific">Mobilitalea sibirica</name>
    <dbReference type="NCBI Taxonomy" id="1462919"/>
    <lineage>
        <taxon>Bacteria</taxon>
        <taxon>Bacillati</taxon>
        <taxon>Bacillota</taxon>
        <taxon>Clostridia</taxon>
        <taxon>Lachnospirales</taxon>
        <taxon>Lachnospiraceae</taxon>
        <taxon>Mobilitalea</taxon>
    </lineage>
</organism>
<dbReference type="Proteomes" id="UP000623269">
    <property type="component" value="Unassembled WGS sequence"/>
</dbReference>
<dbReference type="RefSeq" id="WP_197660074.1">
    <property type="nucleotide sequence ID" value="NZ_JAEAGR010000002.1"/>
</dbReference>
<proteinExistence type="predicted"/>
<accession>A0A8J7KV81</accession>
<comment type="caution">
    <text evidence="1">The sequence shown here is derived from an EMBL/GenBank/DDBJ whole genome shotgun (WGS) entry which is preliminary data.</text>
</comment>
<name>A0A8J7KV81_9FIRM</name>
<sequence length="394" mass="45331">MAGKISEIFLNNMFECDGYTCHCEKDIENMAPGIPPKTTLKLYCELDKPLLFSYAPRAGLNLTGVAGGVIEKNILGKLLAIPDGDIDKHIEFFETYGFLLPIQSNEYESIDADVLIEIVNRIKATLYLMNAIAGQKDYKRILIYTAYLLYKPQITLNLSEVEYSTCRHRFTELIENYNLFVDLNRNQEVFNSGKFSVPDTMTGCNNPIEIEFFNAVRSGADTDLVGSKSVWFKHLFAMYTGLSCEDENLRTIIDFFYHYQVEVGIFKEIHFKKITYFVAPTRDNFTDEMKTALLKIARIVISEEINHNIAGIHPKYEADKLAPTWQVSNLLQALYFSIFYMKPGVEIYKECKNPNCKRDKFFLVEATRTNKEYCCVQCSRAAAAQRFRNRKLDK</sequence>
<reference evidence="1" key="1">
    <citation type="submission" date="2020-12" db="EMBL/GenBank/DDBJ databases">
        <title>M. sibirica DSM 26468T genome.</title>
        <authorList>
            <person name="Thieme N."/>
            <person name="Rettenmaier R."/>
            <person name="Zverlov V."/>
            <person name="Liebl W."/>
        </authorList>
    </citation>
    <scope>NUCLEOTIDE SEQUENCE</scope>
    <source>
        <strain evidence="1">DSM 26468</strain>
    </source>
</reference>
<evidence type="ECO:0000313" key="1">
    <source>
        <dbReference type="EMBL" id="MBH1939850.1"/>
    </source>
</evidence>
<protein>
    <recommendedName>
        <fullName evidence="3">CGNR zinc finger domain-containing protein</fullName>
    </recommendedName>
</protein>